<proteinExistence type="predicted"/>
<protein>
    <submittedName>
        <fullName evidence="3">Uncharacterized protein</fullName>
    </submittedName>
</protein>
<keyword evidence="4" id="KW-1185">Reference proteome</keyword>
<evidence type="ECO:0000313" key="4">
    <source>
        <dbReference type="Proteomes" id="UP000001219"/>
    </source>
</evidence>
<dbReference type="eggNOG" id="ENOG5030DTS">
    <property type="taxonomic scope" value="Bacteria"/>
</dbReference>
<sequence length="59" mass="5592">MKRRITVGVATLAAAGGLAVASPAVASAAPVQPTPAGAFGSVSLCFGIPIGPVTISVCI</sequence>
<organism evidence="3 4">
    <name type="scientific">Gordonia bronchialis (strain ATCC 25592 / DSM 43247 / BCRC 13721 / JCM 3198 / KCTC 3076 / NBRC 16047 / NCTC 10667)</name>
    <name type="common">Rhodococcus bronchialis</name>
    <dbReference type="NCBI Taxonomy" id="526226"/>
    <lineage>
        <taxon>Bacteria</taxon>
        <taxon>Bacillati</taxon>
        <taxon>Actinomycetota</taxon>
        <taxon>Actinomycetes</taxon>
        <taxon>Mycobacteriales</taxon>
        <taxon>Gordoniaceae</taxon>
        <taxon>Gordonia</taxon>
    </lineage>
</organism>
<dbReference type="Proteomes" id="UP000001219">
    <property type="component" value="Chromosome"/>
</dbReference>
<dbReference type="AlphaFoldDB" id="D0L631"/>
<dbReference type="EMBL" id="CP001802">
    <property type="protein sequence ID" value="ACY23517.1"/>
    <property type="molecule type" value="Genomic_DNA"/>
</dbReference>
<feature type="signal peptide" evidence="2">
    <location>
        <begin position="1"/>
        <end position="28"/>
    </location>
</feature>
<feature type="chain" id="PRO_5003009977" evidence="2">
    <location>
        <begin position="29"/>
        <end position="59"/>
    </location>
</feature>
<keyword evidence="1" id="KW-0812">Transmembrane</keyword>
<evidence type="ECO:0000256" key="2">
    <source>
        <dbReference type="SAM" id="SignalP"/>
    </source>
</evidence>
<gene>
    <name evidence="3" type="ordered locus">Gbro_4376</name>
</gene>
<keyword evidence="1" id="KW-0472">Membrane</keyword>
<keyword evidence="2" id="KW-0732">Signal</keyword>
<evidence type="ECO:0000256" key="1">
    <source>
        <dbReference type="SAM" id="Phobius"/>
    </source>
</evidence>
<reference evidence="3 4" key="2">
    <citation type="journal article" date="2010" name="Stand. Genomic Sci.">
        <title>Complete genome sequence of Gordonia bronchialis type strain (3410).</title>
        <authorList>
            <person name="Ivanova N."/>
            <person name="Sikorski J."/>
            <person name="Jando M."/>
            <person name="Lapidus A."/>
            <person name="Nolan M."/>
            <person name="Lucas S."/>
            <person name="Del Rio T.G."/>
            <person name="Tice H."/>
            <person name="Copeland A."/>
            <person name="Cheng J.F."/>
            <person name="Chen F."/>
            <person name="Bruce D."/>
            <person name="Goodwin L."/>
            <person name="Pitluck S."/>
            <person name="Mavromatis K."/>
            <person name="Ovchinnikova G."/>
            <person name="Pati A."/>
            <person name="Chen A."/>
            <person name="Palaniappan K."/>
            <person name="Land M."/>
            <person name="Hauser L."/>
            <person name="Chang Y.J."/>
            <person name="Jeffries C.D."/>
            <person name="Chain P."/>
            <person name="Saunders E."/>
            <person name="Han C."/>
            <person name="Detter J.C."/>
            <person name="Brettin T."/>
            <person name="Rohde M."/>
            <person name="Goker M."/>
            <person name="Bristow J."/>
            <person name="Eisen J.A."/>
            <person name="Markowitz V."/>
            <person name="Hugenholtz P."/>
            <person name="Klenk H.P."/>
            <person name="Kyrpides N.C."/>
        </authorList>
    </citation>
    <scope>NUCLEOTIDE SEQUENCE [LARGE SCALE GENOMIC DNA]</scope>
    <source>
        <strain evidence="4">ATCC 25592 / DSM 43247 / BCRC 13721 / JCM 3198 / KCTC 3076 / NBRC 16047 / NCTC 10667</strain>
    </source>
</reference>
<feature type="transmembrane region" description="Helical" evidence="1">
    <location>
        <begin position="38"/>
        <end position="58"/>
    </location>
</feature>
<dbReference type="KEGG" id="gbr:Gbro_4376"/>
<evidence type="ECO:0000313" key="3">
    <source>
        <dbReference type="EMBL" id="ACY23517.1"/>
    </source>
</evidence>
<reference evidence="4" key="1">
    <citation type="submission" date="2009-10" db="EMBL/GenBank/DDBJ databases">
        <title>The complete chromosome of Gordonia bronchialis DSM 43247.</title>
        <authorList>
            <consortium name="US DOE Joint Genome Institute (JGI-PGF)"/>
            <person name="Lucas S."/>
            <person name="Copeland A."/>
            <person name="Lapidus A."/>
            <person name="Glavina del Rio T."/>
            <person name="Dalin E."/>
            <person name="Tice H."/>
            <person name="Bruce D."/>
            <person name="Goodwin L."/>
            <person name="Pitluck S."/>
            <person name="Kyrpides N."/>
            <person name="Mavromatis K."/>
            <person name="Ivanova N."/>
            <person name="Ovchinnikova G."/>
            <person name="Saunders E."/>
            <person name="Brettin T."/>
            <person name="Detter J.C."/>
            <person name="Han C."/>
            <person name="Larimer F."/>
            <person name="Land M."/>
            <person name="Hauser L."/>
            <person name="Markowitz V."/>
            <person name="Cheng J.-F."/>
            <person name="Hugenholtz P."/>
            <person name="Woyke T."/>
            <person name="Wu D."/>
            <person name="Jando M."/>
            <person name="Schneider S."/>
            <person name="Goeker M."/>
            <person name="Klenk H.-P."/>
            <person name="Eisen J.A."/>
        </authorList>
    </citation>
    <scope>NUCLEOTIDE SEQUENCE [LARGE SCALE GENOMIC DNA]</scope>
    <source>
        <strain evidence="4">ATCC 25592 / DSM 43247 / BCRC 13721 / JCM 3198 / KCTC 3076 / NBRC 16047 / NCTC 10667</strain>
    </source>
</reference>
<keyword evidence="1" id="KW-1133">Transmembrane helix</keyword>
<accession>D0L631</accession>
<dbReference type="HOGENOM" id="CLU_2954029_0_0_11"/>
<name>D0L631_GORB4</name>
<dbReference type="RefSeq" id="WP_012836007.1">
    <property type="nucleotide sequence ID" value="NC_013441.1"/>
</dbReference>